<comment type="caution">
    <text evidence="2">The sequence shown here is derived from an EMBL/GenBank/DDBJ whole genome shotgun (WGS) entry which is preliminary data.</text>
</comment>
<keyword evidence="1" id="KW-0812">Transmembrane</keyword>
<protein>
    <submittedName>
        <fullName evidence="2">Uncharacterized protein</fullName>
    </submittedName>
</protein>
<evidence type="ECO:0000313" key="3">
    <source>
        <dbReference type="Proteomes" id="UP000253437"/>
    </source>
</evidence>
<name>A0A8B3DCG3_VIBHA</name>
<keyword evidence="1" id="KW-1133">Transmembrane helix</keyword>
<dbReference type="EMBL" id="QOUW02000084">
    <property type="protein sequence ID" value="RIW09409.1"/>
    <property type="molecule type" value="Genomic_DNA"/>
</dbReference>
<gene>
    <name evidence="2" type="ORF">DS957_018430</name>
</gene>
<keyword evidence="1" id="KW-0472">Membrane</keyword>
<reference evidence="2 3" key="1">
    <citation type="submission" date="2018-08" db="EMBL/GenBank/DDBJ databases">
        <title>Vibrio harveyi strains pathogenic to white snook Centropomus viridis Lockington (1877) and potential probiotic bacteria.</title>
        <authorList>
            <person name="Soto-Rodriguez S."/>
            <person name="Gomez-Gil B."/>
            <person name="Lozano-Olvera R."/>
        </authorList>
    </citation>
    <scope>NUCLEOTIDE SEQUENCE [LARGE SCALE GENOMIC DNA]</scope>
    <source>
        <strain evidence="2 3">CAIM 1508</strain>
    </source>
</reference>
<accession>A0A8B3DCG3</accession>
<dbReference type="AlphaFoldDB" id="A0A8B3DCG3"/>
<proteinExistence type="predicted"/>
<evidence type="ECO:0000313" key="2">
    <source>
        <dbReference type="EMBL" id="RIW09409.1"/>
    </source>
</evidence>
<evidence type="ECO:0000256" key="1">
    <source>
        <dbReference type="SAM" id="Phobius"/>
    </source>
</evidence>
<dbReference type="Proteomes" id="UP000253437">
    <property type="component" value="Unassembled WGS sequence"/>
</dbReference>
<feature type="transmembrane region" description="Helical" evidence="1">
    <location>
        <begin position="63"/>
        <end position="84"/>
    </location>
</feature>
<sequence length="339" mass="38738">MLWKRNRRRSVLAYKPVHFLKLYAYSKLSPPPYAAQYLTLGTQGTSKEWNNTYGEMNLKDSSFIWKASAVAVIFVSFMSASFAAESDESDKENSNWTGYIATTYQNNWADDYRNEPQVDIDLKVGYEFTDDFSAGVITGAYYLDTRYCSTHTKDYWCASPTYLYSKFSDIYKLGDFASIDLKGNILLPTTQYAQDTHLYLGLVLATPLDIEVDRYIDGLDLVFTPSITKYFNKYKTAGNTNLTEYTFSLGLSSSYQITDKLTFTFSALNSHYVTYKGDTLYPSISHSEELGYDINDDLYVGIGYSNNAQFYNPDRGPNPISGLFDDKDPHYYLTFSYSF</sequence>
<organism evidence="2 3">
    <name type="scientific">Vibrio harveyi</name>
    <name type="common">Beneckea harveyi</name>
    <dbReference type="NCBI Taxonomy" id="669"/>
    <lineage>
        <taxon>Bacteria</taxon>
        <taxon>Pseudomonadati</taxon>
        <taxon>Pseudomonadota</taxon>
        <taxon>Gammaproteobacteria</taxon>
        <taxon>Vibrionales</taxon>
        <taxon>Vibrionaceae</taxon>
        <taxon>Vibrio</taxon>
    </lineage>
</organism>